<keyword evidence="3" id="KW-1185">Reference proteome</keyword>
<organism evidence="2 3">
    <name type="scientific">Geodia barretti</name>
    <name type="common">Barrett's horny sponge</name>
    <dbReference type="NCBI Taxonomy" id="519541"/>
    <lineage>
        <taxon>Eukaryota</taxon>
        <taxon>Metazoa</taxon>
        <taxon>Porifera</taxon>
        <taxon>Demospongiae</taxon>
        <taxon>Heteroscleromorpha</taxon>
        <taxon>Tetractinellida</taxon>
        <taxon>Astrophorina</taxon>
        <taxon>Geodiidae</taxon>
        <taxon>Geodia</taxon>
    </lineage>
</organism>
<evidence type="ECO:0000256" key="1">
    <source>
        <dbReference type="SAM" id="Phobius"/>
    </source>
</evidence>
<keyword evidence="1" id="KW-0472">Membrane</keyword>
<evidence type="ECO:0000313" key="3">
    <source>
        <dbReference type="Proteomes" id="UP001174909"/>
    </source>
</evidence>
<reference evidence="2" key="1">
    <citation type="submission" date="2023-03" db="EMBL/GenBank/DDBJ databases">
        <authorList>
            <person name="Steffen K."/>
            <person name="Cardenas P."/>
        </authorList>
    </citation>
    <scope>NUCLEOTIDE SEQUENCE</scope>
</reference>
<name>A0AA35SAW6_GEOBA</name>
<gene>
    <name evidence="2" type="ORF">GBAR_LOCUS15037</name>
</gene>
<dbReference type="AlphaFoldDB" id="A0AA35SAW6"/>
<evidence type="ECO:0000313" key="2">
    <source>
        <dbReference type="EMBL" id="CAI8026089.1"/>
    </source>
</evidence>
<comment type="caution">
    <text evidence="2">The sequence shown here is derived from an EMBL/GenBank/DDBJ whole genome shotgun (WGS) entry which is preliminary data.</text>
</comment>
<dbReference type="Proteomes" id="UP001174909">
    <property type="component" value="Unassembled WGS sequence"/>
</dbReference>
<accession>A0AA35SAW6</accession>
<keyword evidence="1" id="KW-0812">Transmembrane</keyword>
<protein>
    <submittedName>
        <fullName evidence="2">Uncharacterized protein</fullName>
    </submittedName>
</protein>
<feature type="transmembrane region" description="Helical" evidence="1">
    <location>
        <begin position="12"/>
        <end position="35"/>
    </location>
</feature>
<keyword evidence="1" id="KW-1133">Transmembrane helix</keyword>
<proteinExistence type="predicted"/>
<sequence length="74" mass="8648">MTFFANFRMIFPTILVFYMTISILIVEFIVLLSFMDRPTLFCGSPDLIQSLRSSTDFCKINGKFKSCAYDNIWQ</sequence>
<dbReference type="EMBL" id="CASHTH010002198">
    <property type="protein sequence ID" value="CAI8026089.1"/>
    <property type="molecule type" value="Genomic_DNA"/>
</dbReference>